<dbReference type="STRING" id="582899.Hden_0642"/>
<keyword evidence="1" id="KW-0472">Membrane</keyword>
<proteinExistence type="predicted"/>
<name>D8JSX8_HYPDA</name>
<sequence>MPDFEQTVPLVEVLLYGILNPATIVVAFMLGQKANEKSKLLIAAFAGAIAGVAVLYVATLLRIWDAPTLGRSVAGVFIVSLVAGFVYAGVGYLTKRNRN</sequence>
<dbReference type="HOGENOM" id="CLU_157421_0_0_5"/>
<organism evidence="2 3">
    <name type="scientific">Hyphomicrobium denitrificans (strain ATCC 51888 / DSM 1869 / NCIMB 11706 / TK 0415)</name>
    <dbReference type="NCBI Taxonomy" id="582899"/>
    <lineage>
        <taxon>Bacteria</taxon>
        <taxon>Pseudomonadati</taxon>
        <taxon>Pseudomonadota</taxon>
        <taxon>Alphaproteobacteria</taxon>
        <taxon>Hyphomicrobiales</taxon>
        <taxon>Hyphomicrobiaceae</taxon>
        <taxon>Hyphomicrobium</taxon>
    </lineage>
</organism>
<reference evidence="3" key="1">
    <citation type="journal article" date="2011" name="J. Bacteriol.">
        <title>Genome sequences of eight morphologically diverse alphaproteobacteria.</title>
        <authorList>
            <consortium name="US DOE Joint Genome Institute"/>
            <person name="Brown P.J."/>
            <person name="Kysela D.T."/>
            <person name="Buechlein A."/>
            <person name="Hemmerich C."/>
            <person name="Brun Y.V."/>
        </authorList>
    </citation>
    <scope>NUCLEOTIDE SEQUENCE [LARGE SCALE GENOMIC DNA]</scope>
    <source>
        <strain evidence="3">ATCC 51888 / DSM 1869 / NCIB 11706 / TK 0415</strain>
    </source>
</reference>
<dbReference type="RefSeq" id="WP_013214680.1">
    <property type="nucleotide sequence ID" value="NC_014313.1"/>
</dbReference>
<dbReference type="OrthoDB" id="7933280at2"/>
<dbReference type="AlphaFoldDB" id="D8JSX8"/>
<keyword evidence="1" id="KW-1133">Transmembrane helix</keyword>
<dbReference type="KEGG" id="hdn:Hden_0642"/>
<evidence type="ECO:0000256" key="1">
    <source>
        <dbReference type="SAM" id="Phobius"/>
    </source>
</evidence>
<dbReference type="EMBL" id="CP002083">
    <property type="protein sequence ID" value="ADJ22463.1"/>
    <property type="molecule type" value="Genomic_DNA"/>
</dbReference>
<keyword evidence="3" id="KW-1185">Reference proteome</keyword>
<evidence type="ECO:0000313" key="2">
    <source>
        <dbReference type="EMBL" id="ADJ22463.1"/>
    </source>
</evidence>
<feature type="transmembrane region" description="Helical" evidence="1">
    <location>
        <begin position="73"/>
        <end position="93"/>
    </location>
</feature>
<keyword evidence="1" id="KW-0812">Transmembrane</keyword>
<gene>
    <name evidence="2" type="ordered locus">Hden_0642</name>
</gene>
<feature type="transmembrane region" description="Helical" evidence="1">
    <location>
        <begin position="13"/>
        <end position="31"/>
    </location>
</feature>
<dbReference type="Proteomes" id="UP000002033">
    <property type="component" value="Chromosome"/>
</dbReference>
<feature type="transmembrane region" description="Helical" evidence="1">
    <location>
        <begin position="40"/>
        <end position="61"/>
    </location>
</feature>
<evidence type="ECO:0000313" key="3">
    <source>
        <dbReference type="Proteomes" id="UP000002033"/>
    </source>
</evidence>
<protein>
    <submittedName>
        <fullName evidence="2">Uncharacterized protein</fullName>
    </submittedName>
</protein>
<accession>D8JSX8</accession>